<feature type="transmembrane region" description="Helical" evidence="10">
    <location>
        <begin position="21"/>
        <end position="42"/>
    </location>
</feature>
<dbReference type="GO" id="GO:0015297">
    <property type="term" value="F:antiporter activity"/>
    <property type="evidence" value="ECO:0007669"/>
    <property type="project" value="InterPro"/>
</dbReference>
<dbReference type="GO" id="GO:0046677">
    <property type="term" value="P:response to antibiotic"/>
    <property type="evidence" value="ECO:0007669"/>
    <property type="project" value="UniProtKB-KW"/>
</dbReference>
<evidence type="ECO:0000256" key="7">
    <source>
        <dbReference type="ARBA" id="ARBA00022989"/>
    </source>
</evidence>
<reference evidence="11 12" key="1">
    <citation type="submission" date="2015-02" db="EMBL/GenBank/DDBJ databases">
        <title>Nostoc linckia genome annotation.</title>
        <authorList>
            <person name="Zhou Z."/>
        </authorList>
    </citation>
    <scope>NUCLEOTIDE SEQUENCE [LARGE SCALE GENOMIC DNA]</scope>
    <source>
        <strain evidence="12">z8</strain>
    </source>
</reference>
<keyword evidence="8 10" id="KW-0472">Membrane</keyword>
<evidence type="ECO:0000256" key="3">
    <source>
        <dbReference type="ARBA" id="ARBA00022106"/>
    </source>
</evidence>
<dbReference type="GO" id="GO:0005886">
    <property type="term" value="C:plasma membrane"/>
    <property type="evidence" value="ECO:0007669"/>
    <property type="project" value="UniProtKB-SubCell"/>
</dbReference>
<dbReference type="EMBL" id="LAHD01000020">
    <property type="protein sequence ID" value="PHK04905.1"/>
    <property type="molecule type" value="Genomic_DNA"/>
</dbReference>
<sequence length="459" mass="50316">MISQKQSQITNEILDGSLVKLMFKLSIPSTLGILMLSLNTFIDALFAGRFIGENALAGISLALPIITIINGFAFCIGVGSASVMSRAIGYGDVKTQSKIFGNLIVMSVVVSLLITIIGYNFGEKLILLMGGTGEVTLEGTKYFNTYILGSVFLILAEACNKLIKSEGEIKLTSIFDWLFVITNIVLNYIFVSVFKWGIEGIAFATVLAMVVYSIVNLGYFIIGKSSIPVNFKKIAIAIDLIPPILSVGISELLYPFTILLEDFIVYNSISDYGTNTDVAFFGATGKIVAIVFIPIIGFSQALQPIIGMNYGAQNYGRIKKAYLTFAIIGTILLIGIWLPLQLFPKFFLELLLPNVKFMNDDLLNFRILSVLMPIWPLAYFSNTLFLSIGKGKTVLVVVLLKSLILTVPTVILLSKFIGIRGIYSGIMVADIIFMLIVLVLTIIEFQSLNSLQMQTTKVN</sequence>
<feature type="transmembrane region" description="Helical" evidence="10">
    <location>
        <begin position="322"/>
        <end position="343"/>
    </location>
</feature>
<feature type="transmembrane region" description="Helical" evidence="10">
    <location>
        <begin position="422"/>
        <end position="443"/>
    </location>
</feature>
<accession>A0A9Q5ZE25</accession>
<dbReference type="Proteomes" id="UP000222310">
    <property type="component" value="Unassembled WGS sequence"/>
</dbReference>
<feature type="transmembrane region" description="Helical" evidence="10">
    <location>
        <begin position="175"/>
        <end position="194"/>
    </location>
</feature>
<evidence type="ECO:0000313" key="11">
    <source>
        <dbReference type="EMBL" id="PHK04905.1"/>
    </source>
</evidence>
<keyword evidence="9" id="KW-0046">Antibiotic resistance</keyword>
<dbReference type="InterPro" id="IPR045070">
    <property type="entry name" value="MATE_MepA-like"/>
</dbReference>
<keyword evidence="7 10" id="KW-1133">Transmembrane helix</keyword>
<feature type="transmembrane region" description="Helical" evidence="10">
    <location>
        <begin position="54"/>
        <end position="78"/>
    </location>
</feature>
<evidence type="ECO:0000256" key="4">
    <source>
        <dbReference type="ARBA" id="ARBA00022448"/>
    </source>
</evidence>
<evidence type="ECO:0000256" key="9">
    <source>
        <dbReference type="ARBA" id="ARBA00023251"/>
    </source>
</evidence>
<organism evidence="11 12">
    <name type="scientific">Nostoc linckia z8</name>
    <dbReference type="NCBI Taxonomy" id="1628746"/>
    <lineage>
        <taxon>Bacteria</taxon>
        <taxon>Bacillati</taxon>
        <taxon>Cyanobacteriota</taxon>
        <taxon>Cyanophyceae</taxon>
        <taxon>Nostocales</taxon>
        <taxon>Nostocaceae</taxon>
        <taxon>Nostoc</taxon>
    </lineage>
</organism>
<dbReference type="AlphaFoldDB" id="A0A9Q5ZE25"/>
<evidence type="ECO:0000256" key="6">
    <source>
        <dbReference type="ARBA" id="ARBA00022692"/>
    </source>
</evidence>
<comment type="similarity">
    <text evidence="2">Belongs to the multi antimicrobial extrusion (MATE) (TC 2.A.66.1) family. MepA subfamily.</text>
</comment>
<keyword evidence="6 10" id="KW-0812">Transmembrane</keyword>
<gene>
    <name evidence="11" type="ORF">VF08_09550</name>
</gene>
<keyword evidence="5" id="KW-1003">Cell membrane</keyword>
<dbReference type="InterPro" id="IPR051327">
    <property type="entry name" value="MATE_MepA_subfamily"/>
</dbReference>
<dbReference type="RefSeq" id="WP_099066312.1">
    <property type="nucleotide sequence ID" value="NZ_LAHD01000020.1"/>
</dbReference>
<protein>
    <recommendedName>
        <fullName evidence="3">Multidrug export protein MepA</fullName>
    </recommendedName>
</protein>
<dbReference type="GeneID" id="57094040"/>
<feature type="transmembrane region" description="Helical" evidence="10">
    <location>
        <begin position="200"/>
        <end position="222"/>
    </location>
</feature>
<dbReference type="CDD" id="cd13143">
    <property type="entry name" value="MATE_MepA_like"/>
    <property type="match status" value="1"/>
</dbReference>
<evidence type="ECO:0000256" key="5">
    <source>
        <dbReference type="ARBA" id="ARBA00022475"/>
    </source>
</evidence>
<feature type="transmembrane region" description="Helical" evidence="10">
    <location>
        <begin position="278"/>
        <end position="302"/>
    </location>
</feature>
<dbReference type="InterPro" id="IPR002528">
    <property type="entry name" value="MATE_fam"/>
</dbReference>
<dbReference type="Pfam" id="PF01554">
    <property type="entry name" value="MatE"/>
    <property type="match status" value="2"/>
</dbReference>
<evidence type="ECO:0000256" key="1">
    <source>
        <dbReference type="ARBA" id="ARBA00004651"/>
    </source>
</evidence>
<feature type="transmembrane region" description="Helical" evidence="10">
    <location>
        <begin position="234"/>
        <end position="258"/>
    </location>
</feature>
<feature type="transmembrane region" description="Helical" evidence="10">
    <location>
        <begin position="99"/>
        <end position="122"/>
    </location>
</feature>
<keyword evidence="4" id="KW-0813">Transport</keyword>
<feature type="transmembrane region" description="Helical" evidence="10">
    <location>
        <begin position="393"/>
        <end position="416"/>
    </location>
</feature>
<dbReference type="InterPro" id="IPR048279">
    <property type="entry name" value="MdtK-like"/>
</dbReference>
<dbReference type="PANTHER" id="PTHR43823:SF3">
    <property type="entry name" value="MULTIDRUG EXPORT PROTEIN MEPA"/>
    <property type="match status" value="1"/>
</dbReference>
<evidence type="ECO:0000256" key="8">
    <source>
        <dbReference type="ARBA" id="ARBA00023136"/>
    </source>
</evidence>
<comment type="subcellular location">
    <subcellularLocation>
        <location evidence="1">Cell membrane</location>
        <topology evidence="1">Multi-pass membrane protein</topology>
    </subcellularLocation>
</comment>
<feature type="transmembrane region" description="Helical" evidence="10">
    <location>
        <begin position="142"/>
        <end position="163"/>
    </location>
</feature>
<dbReference type="PIRSF" id="PIRSF006603">
    <property type="entry name" value="DinF"/>
    <property type="match status" value="1"/>
</dbReference>
<evidence type="ECO:0000313" key="12">
    <source>
        <dbReference type="Proteomes" id="UP000222310"/>
    </source>
</evidence>
<dbReference type="PANTHER" id="PTHR43823">
    <property type="entry name" value="SPORULATION PROTEIN YKVU"/>
    <property type="match status" value="1"/>
</dbReference>
<dbReference type="GO" id="GO:0042910">
    <property type="term" value="F:xenobiotic transmembrane transporter activity"/>
    <property type="evidence" value="ECO:0007669"/>
    <property type="project" value="InterPro"/>
</dbReference>
<proteinExistence type="inferred from homology"/>
<name>A0A9Q5ZE25_NOSLI</name>
<evidence type="ECO:0000256" key="2">
    <source>
        <dbReference type="ARBA" id="ARBA00008417"/>
    </source>
</evidence>
<evidence type="ECO:0000256" key="10">
    <source>
        <dbReference type="SAM" id="Phobius"/>
    </source>
</evidence>
<comment type="caution">
    <text evidence="11">The sequence shown here is derived from an EMBL/GenBank/DDBJ whole genome shotgun (WGS) entry which is preliminary data.</text>
</comment>
<feature type="transmembrane region" description="Helical" evidence="10">
    <location>
        <begin position="363"/>
        <end position="381"/>
    </location>
</feature>